<reference evidence="10" key="1">
    <citation type="submission" date="2017-04" db="EMBL/GenBank/DDBJ databases">
        <authorList>
            <person name="Varghese N."/>
            <person name="Submissions S."/>
        </authorList>
    </citation>
    <scope>NUCLEOTIDE SEQUENCE [LARGE SCALE GENOMIC DNA]</scope>
    <source>
        <strain evidence="10">B4P</strain>
    </source>
</reference>
<comment type="subcellular location">
    <subcellularLocation>
        <location evidence="1 7">Cell membrane</location>
        <topology evidence="1 7">Multi-pass membrane protein</topology>
    </subcellularLocation>
</comment>
<dbReference type="PANTHER" id="PTHR43163">
    <property type="entry name" value="DIPEPTIDE TRANSPORT SYSTEM PERMEASE PROTEIN DPPB-RELATED"/>
    <property type="match status" value="1"/>
</dbReference>
<feature type="transmembrane region" description="Helical" evidence="7">
    <location>
        <begin position="9"/>
        <end position="27"/>
    </location>
</feature>
<keyword evidence="6 7" id="KW-0472">Membrane</keyword>
<evidence type="ECO:0000256" key="5">
    <source>
        <dbReference type="ARBA" id="ARBA00022989"/>
    </source>
</evidence>
<feature type="domain" description="ABC transmembrane type-1" evidence="8">
    <location>
        <begin position="94"/>
        <end position="291"/>
    </location>
</feature>
<evidence type="ECO:0000313" key="10">
    <source>
        <dbReference type="Proteomes" id="UP000192903"/>
    </source>
</evidence>
<dbReference type="Gene3D" id="1.10.3720.10">
    <property type="entry name" value="MetI-like"/>
    <property type="match status" value="1"/>
</dbReference>
<dbReference type="InterPro" id="IPR045621">
    <property type="entry name" value="BPD_transp_1_N"/>
</dbReference>
<evidence type="ECO:0000256" key="7">
    <source>
        <dbReference type="RuleBase" id="RU363032"/>
    </source>
</evidence>
<evidence type="ECO:0000313" key="9">
    <source>
        <dbReference type="EMBL" id="SMF13258.1"/>
    </source>
</evidence>
<proteinExistence type="inferred from homology"/>
<dbReference type="AlphaFoldDB" id="A0A1X7DDQ3"/>
<evidence type="ECO:0000256" key="4">
    <source>
        <dbReference type="ARBA" id="ARBA00022692"/>
    </source>
</evidence>
<dbReference type="PROSITE" id="PS50928">
    <property type="entry name" value="ABC_TM1"/>
    <property type="match status" value="1"/>
</dbReference>
<protein>
    <submittedName>
        <fullName evidence="9">Peptide/nickel transport system permease protein</fullName>
    </submittedName>
</protein>
<evidence type="ECO:0000256" key="6">
    <source>
        <dbReference type="ARBA" id="ARBA00023136"/>
    </source>
</evidence>
<feature type="transmembrane region" description="Helical" evidence="7">
    <location>
        <begin position="172"/>
        <end position="190"/>
    </location>
</feature>
<keyword evidence="2 7" id="KW-0813">Transport</keyword>
<dbReference type="OrthoDB" id="9807402at2"/>
<dbReference type="SUPFAM" id="SSF161098">
    <property type="entry name" value="MetI-like"/>
    <property type="match status" value="1"/>
</dbReference>
<dbReference type="Proteomes" id="UP000192903">
    <property type="component" value="Unassembled WGS sequence"/>
</dbReference>
<gene>
    <name evidence="9" type="ORF">SAMN02982989_5404</name>
</gene>
<feature type="transmembrane region" description="Helical" evidence="7">
    <location>
        <begin position="272"/>
        <end position="294"/>
    </location>
</feature>
<evidence type="ECO:0000256" key="3">
    <source>
        <dbReference type="ARBA" id="ARBA00022475"/>
    </source>
</evidence>
<dbReference type="GO" id="GO:0055085">
    <property type="term" value="P:transmembrane transport"/>
    <property type="evidence" value="ECO:0007669"/>
    <property type="project" value="InterPro"/>
</dbReference>
<accession>A0A1X7DDQ3</accession>
<dbReference type="InterPro" id="IPR035906">
    <property type="entry name" value="MetI-like_sf"/>
</dbReference>
<feature type="transmembrane region" description="Helical" evidence="7">
    <location>
        <begin position="130"/>
        <end position="160"/>
    </location>
</feature>
<comment type="similarity">
    <text evidence="7">Belongs to the binding-protein-dependent transport system permease family.</text>
</comment>
<name>A0A1X7DDQ3_9HYPH</name>
<evidence type="ECO:0000256" key="2">
    <source>
        <dbReference type="ARBA" id="ARBA00022448"/>
    </source>
</evidence>
<keyword evidence="3" id="KW-1003">Cell membrane</keyword>
<dbReference type="EMBL" id="FXAF01000002">
    <property type="protein sequence ID" value="SMF13258.1"/>
    <property type="molecule type" value="Genomic_DNA"/>
</dbReference>
<dbReference type="GO" id="GO:0005886">
    <property type="term" value="C:plasma membrane"/>
    <property type="evidence" value="ECO:0007669"/>
    <property type="project" value="UniProtKB-SubCell"/>
</dbReference>
<keyword evidence="10" id="KW-1185">Reference proteome</keyword>
<feature type="transmembrane region" description="Helical" evidence="7">
    <location>
        <begin position="227"/>
        <end position="252"/>
    </location>
</feature>
<dbReference type="CDD" id="cd06261">
    <property type="entry name" value="TM_PBP2"/>
    <property type="match status" value="1"/>
</dbReference>
<keyword evidence="4 7" id="KW-0812">Transmembrane</keyword>
<evidence type="ECO:0000259" key="8">
    <source>
        <dbReference type="PROSITE" id="PS50928"/>
    </source>
</evidence>
<feature type="transmembrane region" description="Helical" evidence="7">
    <location>
        <begin position="96"/>
        <end position="118"/>
    </location>
</feature>
<organism evidence="9 10">
    <name type="scientific">Xaviernesmea oryzae</name>
    <dbReference type="NCBI Taxonomy" id="464029"/>
    <lineage>
        <taxon>Bacteria</taxon>
        <taxon>Pseudomonadati</taxon>
        <taxon>Pseudomonadota</taxon>
        <taxon>Alphaproteobacteria</taxon>
        <taxon>Hyphomicrobiales</taxon>
        <taxon>Rhizobiaceae</taxon>
        <taxon>Rhizobium/Agrobacterium group</taxon>
        <taxon>Xaviernesmea</taxon>
    </lineage>
</organism>
<dbReference type="InterPro" id="IPR000515">
    <property type="entry name" value="MetI-like"/>
</dbReference>
<dbReference type="PANTHER" id="PTHR43163:SF6">
    <property type="entry name" value="DIPEPTIDE TRANSPORT SYSTEM PERMEASE PROTEIN DPPB-RELATED"/>
    <property type="match status" value="1"/>
</dbReference>
<dbReference type="Pfam" id="PF00528">
    <property type="entry name" value="BPD_transp_1"/>
    <property type="match status" value="1"/>
</dbReference>
<dbReference type="Pfam" id="PF19300">
    <property type="entry name" value="BPD_transp_1_N"/>
    <property type="match status" value="1"/>
</dbReference>
<keyword evidence="5 7" id="KW-1133">Transmembrane helix</keyword>
<dbReference type="RefSeq" id="WP_085420839.1">
    <property type="nucleotide sequence ID" value="NZ_FXAF01000002.1"/>
</dbReference>
<dbReference type="STRING" id="464029.SAMN02982989_5404"/>
<sequence length="305" mass="33114">MAYYIARRLGLAILVMLTISFMSFVMLKMSGDLAISLAGEGSGADYVEFLRKTYGWDKPLPVQYWNWLIKALQGDVGTSFYYGSPVLSLIAERLPATLSLGAMAITMALAVAIPLGMAGGRAPGSIIDRIALFIALLGVSTPIFWLSFLLILVLGIQFAVLPISGGGSVRHLAMPAMALAFYSMPAIIRISRAGMIEVMRSEYIRTARAKGLRPWQIYLQHALRNTLVPVVAVASVQFGFLLGGSVVVENIFAIHGIGYLTWEAINQNDYPVVQAALLAVSAAYVVLTLLADIVNMMIDPRIRLE</sequence>
<evidence type="ECO:0000256" key="1">
    <source>
        <dbReference type="ARBA" id="ARBA00004651"/>
    </source>
</evidence>